<sequence length="50" mass="5396">MNQATLQNAGVAEETTAARTMEEQAQQLRDAVTVFRLQASSTPVRLGYAA</sequence>
<evidence type="ECO:0000313" key="4">
    <source>
        <dbReference type="Proteomes" id="UP000195877"/>
    </source>
</evidence>
<evidence type="ECO:0000313" key="2">
    <source>
        <dbReference type="EMBL" id="SMQ99235.1"/>
    </source>
</evidence>
<dbReference type="EMBL" id="LT853885">
    <property type="protein sequence ID" value="SMR03276.1"/>
    <property type="molecule type" value="Genomic_DNA"/>
</dbReference>
<reference evidence="3 5" key="1">
    <citation type="submission" date="2017-05" db="EMBL/GenBank/DDBJ databases">
        <authorList>
            <person name="Song R."/>
            <person name="Chenine A.L."/>
            <person name="Ruprecht R.M."/>
        </authorList>
    </citation>
    <scope>NUCLEOTIDE SEQUENCE [LARGE SCALE GENOMIC DNA]</scope>
    <source>
        <strain evidence="3">PD5205</strain>
    </source>
</reference>
<reference evidence="2 4" key="2">
    <citation type="submission" date="2017-05" db="EMBL/GenBank/DDBJ databases">
        <authorList>
            <person name="Blom J."/>
        </authorList>
    </citation>
    <scope>NUCLEOTIDE SEQUENCE [LARGE SCALE GENOMIC DNA]</scope>
    <source>
        <strain evidence="2">PD885</strain>
    </source>
</reference>
<dbReference type="EMBL" id="LT853882">
    <property type="protein sequence ID" value="SMQ99235.1"/>
    <property type="molecule type" value="Genomic_DNA"/>
</dbReference>
<dbReference type="RefSeq" id="WP_002806701.1">
    <property type="nucleotide sequence ID" value="NZ_CP016830.1"/>
</dbReference>
<dbReference type="Proteomes" id="UP000195877">
    <property type="component" value="Chromosome 1"/>
</dbReference>
<gene>
    <name evidence="3" type="primary">tsr</name>
    <name evidence="3" type="ORF">PD5205_01973</name>
    <name evidence="2" type="ORF">PD885_01991</name>
</gene>
<evidence type="ECO:0000313" key="3">
    <source>
        <dbReference type="EMBL" id="SMR03276.1"/>
    </source>
</evidence>
<proteinExistence type="predicted"/>
<name>A0A1Y6GWR4_9XANT</name>
<keyword evidence="4" id="KW-1185">Reference proteome</keyword>
<evidence type="ECO:0000313" key="5">
    <source>
        <dbReference type="Proteomes" id="UP000195953"/>
    </source>
</evidence>
<dbReference type="AlphaFoldDB" id="A0A1Y6GWR4"/>
<dbReference type="Proteomes" id="UP000195953">
    <property type="component" value="Chromosome 1"/>
</dbReference>
<feature type="compositionally biased region" description="Low complexity" evidence="1">
    <location>
        <begin position="12"/>
        <end position="21"/>
    </location>
</feature>
<protein>
    <submittedName>
        <fullName evidence="3">Chemotaxis protein</fullName>
    </submittedName>
</protein>
<evidence type="ECO:0000256" key="1">
    <source>
        <dbReference type="SAM" id="MobiDB-lite"/>
    </source>
</evidence>
<organism evidence="3 5">
    <name type="scientific">Xanthomonas fragariae</name>
    <dbReference type="NCBI Taxonomy" id="48664"/>
    <lineage>
        <taxon>Bacteria</taxon>
        <taxon>Pseudomonadati</taxon>
        <taxon>Pseudomonadota</taxon>
        <taxon>Gammaproteobacteria</taxon>
        <taxon>Lysobacterales</taxon>
        <taxon>Lysobacteraceae</taxon>
        <taxon>Xanthomonas</taxon>
    </lineage>
</organism>
<accession>A0A1Y6GWR4</accession>
<feature type="region of interest" description="Disordered" evidence="1">
    <location>
        <begin position="1"/>
        <end position="21"/>
    </location>
</feature>